<evidence type="ECO:0000313" key="9">
    <source>
        <dbReference type="Proteomes" id="UP000092730"/>
    </source>
</evidence>
<dbReference type="InterPro" id="IPR011146">
    <property type="entry name" value="HIT-like"/>
</dbReference>
<protein>
    <recommendedName>
        <fullName evidence="6">HIT domain-containing protein</fullName>
    </recommendedName>
</protein>
<dbReference type="Proteomes" id="UP000092730">
    <property type="component" value="Chromosome 1"/>
</dbReference>
<dbReference type="VEuPathDB" id="FungiDB:I302_01064"/>
<name>A0A1B9GEZ3_9TREE</name>
<evidence type="ECO:0000313" key="7">
    <source>
        <dbReference type="EMBL" id="OCF29556.1"/>
    </source>
</evidence>
<reference evidence="8" key="2">
    <citation type="submission" date="2013-07" db="EMBL/GenBank/DDBJ databases">
        <authorList>
            <consortium name="The Broad Institute Genome Sequencing Platform"/>
            <person name="Cuomo C."/>
            <person name="Litvintseva A."/>
            <person name="Chen Y."/>
            <person name="Heitman J."/>
            <person name="Sun S."/>
            <person name="Springer D."/>
            <person name="Dromer F."/>
            <person name="Young S.K."/>
            <person name="Zeng Q."/>
            <person name="Gargeya S."/>
            <person name="Fitzgerald M."/>
            <person name="Abouelleil A."/>
            <person name="Alvarado L."/>
            <person name="Berlin A.M."/>
            <person name="Chapman S.B."/>
            <person name="Dewar J."/>
            <person name="Goldberg J."/>
            <person name="Griggs A."/>
            <person name="Gujja S."/>
            <person name="Hansen M."/>
            <person name="Howarth C."/>
            <person name="Imamovic A."/>
            <person name="Larimer J."/>
            <person name="McCowan C."/>
            <person name="Murphy C."/>
            <person name="Pearson M."/>
            <person name="Priest M."/>
            <person name="Roberts A."/>
            <person name="Saif S."/>
            <person name="Shea T."/>
            <person name="Sykes S."/>
            <person name="Wortman J."/>
            <person name="Nusbaum C."/>
            <person name="Birren B."/>
        </authorList>
    </citation>
    <scope>NUCLEOTIDE SEQUENCE</scope>
    <source>
        <strain evidence="8">CBS 10118</strain>
    </source>
</reference>
<dbReference type="InterPro" id="IPR036265">
    <property type="entry name" value="HIT-like_sf"/>
</dbReference>
<keyword evidence="9" id="KW-1185">Reference proteome</keyword>
<evidence type="ECO:0000313" key="8">
    <source>
        <dbReference type="EMBL" id="WVW80392.1"/>
    </source>
</evidence>
<feature type="short sequence motif" description="Histidine triad motif" evidence="4 5">
    <location>
        <begin position="119"/>
        <end position="123"/>
    </location>
</feature>
<evidence type="ECO:0000256" key="1">
    <source>
        <dbReference type="ARBA" id="ARBA00022741"/>
    </source>
</evidence>
<dbReference type="PRINTS" id="PR00332">
    <property type="entry name" value="HISTRIAD"/>
</dbReference>
<dbReference type="RefSeq" id="XP_019050626.1">
    <property type="nucleotide sequence ID" value="XM_019187748.1"/>
</dbReference>
<dbReference type="AlphaFoldDB" id="A0A1B9GEZ3"/>
<dbReference type="PROSITE" id="PS51084">
    <property type="entry name" value="HIT_2"/>
    <property type="match status" value="1"/>
</dbReference>
<evidence type="ECO:0000256" key="4">
    <source>
        <dbReference type="PIRSR" id="PIRSR601310-3"/>
    </source>
</evidence>
<proteinExistence type="predicted"/>
<reference evidence="7" key="1">
    <citation type="submission" date="2013-07" db="EMBL/GenBank/DDBJ databases">
        <title>The Genome Sequence of Cryptococcus bestiolae CBS10118.</title>
        <authorList>
            <consortium name="The Broad Institute Genome Sequencing Platform"/>
            <person name="Cuomo C."/>
            <person name="Litvintseva A."/>
            <person name="Chen Y."/>
            <person name="Heitman J."/>
            <person name="Sun S."/>
            <person name="Springer D."/>
            <person name="Dromer F."/>
            <person name="Young S.K."/>
            <person name="Zeng Q."/>
            <person name="Gargeya S."/>
            <person name="Fitzgerald M."/>
            <person name="Abouelleil A."/>
            <person name="Alvarado L."/>
            <person name="Berlin A.M."/>
            <person name="Chapman S.B."/>
            <person name="Dewar J."/>
            <person name="Goldberg J."/>
            <person name="Griggs A."/>
            <person name="Gujja S."/>
            <person name="Hansen M."/>
            <person name="Howarth C."/>
            <person name="Imamovic A."/>
            <person name="Larimer J."/>
            <person name="McCowan C."/>
            <person name="Murphy C."/>
            <person name="Pearson M."/>
            <person name="Priest M."/>
            <person name="Roberts A."/>
            <person name="Saif S."/>
            <person name="Shea T."/>
            <person name="Sykes S."/>
            <person name="Wortman J."/>
            <person name="Nusbaum C."/>
            <person name="Birren B."/>
        </authorList>
    </citation>
    <scope>NUCLEOTIDE SEQUENCE [LARGE SCALE GENOMIC DNA]</scope>
    <source>
        <strain evidence="7">CBS 10118</strain>
    </source>
</reference>
<evidence type="ECO:0000256" key="5">
    <source>
        <dbReference type="PROSITE-ProRule" id="PRU00464"/>
    </source>
</evidence>
<reference evidence="7" key="3">
    <citation type="submission" date="2014-01" db="EMBL/GenBank/DDBJ databases">
        <title>Evolution of pathogenesis and genome organization in the Tremellales.</title>
        <authorList>
            <person name="Cuomo C."/>
            <person name="Litvintseva A."/>
            <person name="Heitman J."/>
            <person name="Chen Y."/>
            <person name="Sun S."/>
            <person name="Springer D."/>
            <person name="Dromer F."/>
            <person name="Young S."/>
            <person name="Zeng Q."/>
            <person name="Chapman S."/>
            <person name="Gujja S."/>
            <person name="Saif S."/>
            <person name="Birren B."/>
        </authorList>
    </citation>
    <scope>NUCLEOTIDE SEQUENCE</scope>
    <source>
        <strain evidence="7">CBS 10118</strain>
    </source>
</reference>
<reference evidence="8" key="4">
    <citation type="submission" date="2024-02" db="EMBL/GenBank/DDBJ databases">
        <title>Comparative genomics of Cryptococcus and Kwoniella reveals pathogenesis evolution and contrasting modes of karyotype evolution via chromosome fusion or intercentromeric recombination.</title>
        <authorList>
            <person name="Coelho M.A."/>
            <person name="David-Palma M."/>
            <person name="Shea T."/>
            <person name="Bowers K."/>
            <person name="McGinley-Smith S."/>
            <person name="Mohammad A.W."/>
            <person name="Gnirke A."/>
            <person name="Yurkov A.M."/>
            <person name="Nowrousian M."/>
            <person name="Sun S."/>
            <person name="Cuomo C.A."/>
            <person name="Heitman J."/>
        </authorList>
    </citation>
    <scope>NUCLEOTIDE SEQUENCE</scope>
    <source>
        <strain evidence="8">CBS 10118</strain>
    </source>
</reference>
<keyword evidence="2" id="KW-0378">Hydrolase</keyword>
<gene>
    <name evidence="7" type="ORF">I302_01064</name>
    <name evidence="8" type="ORF">I302_102373</name>
</gene>
<dbReference type="PANTHER" id="PTHR12486">
    <property type="entry name" value="APRATAXIN-RELATED"/>
    <property type="match status" value="1"/>
</dbReference>
<accession>A0A1B9GEZ3</accession>
<dbReference type="InterPro" id="IPR001310">
    <property type="entry name" value="Histidine_triad_HIT"/>
</dbReference>
<dbReference type="GeneID" id="30205463"/>
<dbReference type="EMBL" id="CP144541">
    <property type="protein sequence ID" value="WVW80392.1"/>
    <property type="molecule type" value="Genomic_DNA"/>
</dbReference>
<feature type="domain" description="HIT" evidence="6">
    <location>
        <begin position="34"/>
        <end position="137"/>
    </location>
</feature>
<dbReference type="EMBL" id="KI894018">
    <property type="protein sequence ID" value="OCF29556.1"/>
    <property type="molecule type" value="Genomic_DNA"/>
</dbReference>
<dbReference type="Pfam" id="PF11969">
    <property type="entry name" value="DcpS_C"/>
    <property type="match status" value="1"/>
</dbReference>
<dbReference type="GO" id="GO:0016787">
    <property type="term" value="F:hydrolase activity"/>
    <property type="evidence" value="ECO:0007669"/>
    <property type="project" value="UniProtKB-KW"/>
</dbReference>
<evidence type="ECO:0000256" key="3">
    <source>
        <dbReference type="PIRSR" id="PIRSR601310-1"/>
    </source>
</evidence>
<dbReference type="SUPFAM" id="SSF54197">
    <property type="entry name" value="HIT-like"/>
    <property type="match status" value="1"/>
</dbReference>
<dbReference type="OrthoDB" id="1915375at2759"/>
<evidence type="ECO:0000256" key="2">
    <source>
        <dbReference type="ARBA" id="ARBA00022801"/>
    </source>
</evidence>
<dbReference type="KEGG" id="kbi:30205463"/>
<keyword evidence="1" id="KW-0547">Nucleotide-binding</keyword>
<dbReference type="PANTHER" id="PTHR12486:SF5">
    <property type="entry name" value="ADENOSINE 5'-MONOPHOSPHORAMIDASE HINT3"/>
    <property type="match status" value="1"/>
</dbReference>
<evidence type="ECO:0000259" key="6">
    <source>
        <dbReference type="PROSITE" id="PS51084"/>
    </source>
</evidence>
<organism evidence="7">
    <name type="scientific">Kwoniella bestiolae CBS 10118</name>
    <dbReference type="NCBI Taxonomy" id="1296100"/>
    <lineage>
        <taxon>Eukaryota</taxon>
        <taxon>Fungi</taxon>
        <taxon>Dikarya</taxon>
        <taxon>Basidiomycota</taxon>
        <taxon>Agaricomycotina</taxon>
        <taxon>Tremellomycetes</taxon>
        <taxon>Tremellales</taxon>
        <taxon>Cryptococcaceae</taxon>
        <taxon>Kwoniella</taxon>
    </lineage>
</organism>
<feature type="active site" description="Tele-AMP-histidine intermediate" evidence="3">
    <location>
        <position position="121"/>
    </location>
</feature>
<dbReference type="STRING" id="1296100.A0A1B9GEZ3"/>
<sequence>MPSFASCFPSRSTSDPLDSFDPLVSSSATVKGCVFCGASREKGFGIVHADDELIAFHDRTPRATVHLLIIPRRHVVSSVRELRNEHLTLLNSMRSLALTLVSSPSKMGFHVPPFSSVPHLHLHVFSGKHTFIGRFKYPISRREKGEKGLGWFVTLDQVEKIIQNGGTVNLGRG</sequence>
<dbReference type="Gene3D" id="3.30.428.10">
    <property type="entry name" value="HIT-like"/>
    <property type="match status" value="1"/>
</dbReference>
<dbReference type="GO" id="GO:0000166">
    <property type="term" value="F:nucleotide binding"/>
    <property type="evidence" value="ECO:0007669"/>
    <property type="project" value="UniProtKB-KW"/>
</dbReference>